<reference evidence="8 9" key="1">
    <citation type="journal article" date="2021" name="Nat. Plants">
        <title>The Taxus genome provides insights into paclitaxel biosynthesis.</title>
        <authorList>
            <person name="Xiong X."/>
            <person name="Gou J."/>
            <person name="Liao Q."/>
            <person name="Li Y."/>
            <person name="Zhou Q."/>
            <person name="Bi G."/>
            <person name="Li C."/>
            <person name="Du R."/>
            <person name="Wang X."/>
            <person name="Sun T."/>
            <person name="Guo L."/>
            <person name="Liang H."/>
            <person name="Lu P."/>
            <person name="Wu Y."/>
            <person name="Zhang Z."/>
            <person name="Ro D.K."/>
            <person name="Shang Y."/>
            <person name="Huang S."/>
            <person name="Yan J."/>
        </authorList>
    </citation>
    <scope>NUCLEOTIDE SEQUENCE [LARGE SCALE GENOMIC DNA]</scope>
    <source>
        <strain evidence="8">Ta-2019</strain>
    </source>
</reference>
<keyword evidence="6" id="KW-0472">Membrane</keyword>
<dbReference type="PANTHER" id="PTHR32411:SF43">
    <property type="entry name" value="CYSTEINE-RICH REPEAT SECRETORY PROTEIN 38"/>
    <property type="match status" value="1"/>
</dbReference>
<comment type="caution">
    <text evidence="8">The sequence shown here is derived from an EMBL/GenBank/DDBJ whole genome shotgun (WGS) entry which is preliminary data.</text>
</comment>
<dbReference type="PANTHER" id="PTHR32411">
    <property type="entry name" value="CYSTEINE-RICH REPEAT SECRETORY PROTEIN 38-RELATED"/>
    <property type="match status" value="1"/>
</dbReference>
<dbReference type="OMA" id="CTHPMEA"/>
<evidence type="ECO:0000256" key="3">
    <source>
        <dbReference type="ARBA" id="ARBA00022525"/>
    </source>
</evidence>
<dbReference type="InterPro" id="IPR002902">
    <property type="entry name" value="GNK2"/>
</dbReference>
<keyword evidence="3" id="KW-0964">Secreted</keyword>
<keyword evidence="9" id="KW-1185">Reference proteome</keyword>
<dbReference type="AlphaFoldDB" id="A0AA38CR51"/>
<gene>
    <name evidence="8" type="ORF">KI387_013780</name>
</gene>
<feature type="region of interest" description="Disordered" evidence="5">
    <location>
        <begin position="222"/>
        <end position="244"/>
    </location>
</feature>
<evidence type="ECO:0000256" key="6">
    <source>
        <dbReference type="SAM" id="Phobius"/>
    </source>
</evidence>
<evidence type="ECO:0000313" key="9">
    <source>
        <dbReference type="Proteomes" id="UP000824469"/>
    </source>
</evidence>
<proteinExistence type="inferred from homology"/>
<dbReference type="Pfam" id="PF01657">
    <property type="entry name" value="Stress-antifung"/>
    <property type="match status" value="2"/>
</dbReference>
<dbReference type="InterPro" id="IPR050581">
    <property type="entry name" value="CRR_secretory_protein"/>
</dbReference>
<evidence type="ECO:0000256" key="1">
    <source>
        <dbReference type="ARBA" id="ARBA00002571"/>
    </source>
</evidence>
<organism evidence="8 9">
    <name type="scientific">Taxus chinensis</name>
    <name type="common">Chinese yew</name>
    <name type="synonym">Taxus wallichiana var. chinensis</name>
    <dbReference type="NCBI Taxonomy" id="29808"/>
    <lineage>
        <taxon>Eukaryota</taxon>
        <taxon>Viridiplantae</taxon>
        <taxon>Streptophyta</taxon>
        <taxon>Embryophyta</taxon>
        <taxon>Tracheophyta</taxon>
        <taxon>Spermatophyta</taxon>
        <taxon>Pinopsida</taxon>
        <taxon>Pinidae</taxon>
        <taxon>Conifers II</taxon>
        <taxon>Cupressales</taxon>
        <taxon>Taxaceae</taxon>
        <taxon>Taxus</taxon>
    </lineage>
</organism>
<dbReference type="InterPro" id="IPR038408">
    <property type="entry name" value="GNK2_sf"/>
</dbReference>
<evidence type="ECO:0000256" key="4">
    <source>
        <dbReference type="ARBA" id="ARBA00038515"/>
    </source>
</evidence>
<sequence length="287" mass="31571">MCNGANYTKGSKFESSLNNVLNNLVNNINSSSNGFNTSVSGQSPDKAYALLQCRGDATPEECYSCSQQAKTDIRQDCGNAMGGKGWYEKCFIRYQNYSFFGILDTDKTTLYNRRNATDPAVFSKAVKGLFRNLTEEAYGSPNLYSSGSTNYDSSFHVIYGQIQCWRDVTSIEECKTCLLTAISELLYWTADGTRLGGVCAMGSCNARYDIFPFFHPSPPPPPPLQLPNSQPIQQPPLSPQTPKKSSNKLAIIFGVLCGLLAMLLVCISAIRRKVILELLGKSLVPEK</sequence>
<evidence type="ECO:0000256" key="2">
    <source>
        <dbReference type="ARBA" id="ARBA00004613"/>
    </source>
</evidence>
<name>A0AA38CR51_TAXCH</name>
<comment type="subcellular location">
    <subcellularLocation>
        <location evidence="2">Secreted</location>
    </subcellularLocation>
</comment>
<feature type="transmembrane region" description="Helical" evidence="6">
    <location>
        <begin position="249"/>
        <end position="270"/>
    </location>
</feature>
<feature type="domain" description="Gnk2-homologous" evidence="7">
    <location>
        <begin position="1"/>
        <end position="99"/>
    </location>
</feature>
<comment type="function">
    <text evidence="1">Exerts antifungal activity through its carbohydrate-binding specificity.</text>
</comment>
<feature type="non-terminal residue" evidence="8">
    <location>
        <position position="287"/>
    </location>
</feature>
<dbReference type="CDD" id="cd23509">
    <property type="entry name" value="Gnk2-like"/>
    <property type="match status" value="2"/>
</dbReference>
<comment type="similarity">
    <text evidence="4">Belongs to the cysteine-rich repeat secretory protein family.</text>
</comment>
<dbReference type="GO" id="GO:0005576">
    <property type="term" value="C:extracellular region"/>
    <property type="evidence" value="ECO:0007669"/>
    <property type="project" value="UniProtKB-SubCell"/>
</dbReference>
<keyword evidence="6" id="KW-1133">Transmembrane helix</keyword>
<dbReference type="PROSITE" id="PS51473">
    <property type="entry name" value="GNK2"/>
    <property type="match status" value="2"/>
</dbReference>
<accession>A0AA38CR51</accession>
<feature type="domain" description="Gnk2-homologous" evidence="7">
    <location>
        <begin position="104"/>
        <end position="213"/>
    </location>
</feature>
<dbReference type="EMBL" id="JAHRHJ020000009">
    <property type="protein sequence ID" value="KAH9302197.1"/>
    <property type="molecule type" value="Genomic_DNA"/>
</dbReference>
<protein>
    <recommendedName>
        <fullName evidence="7">Gnk2-homologous domain-containing protein</fullName>
    </recommendedName>
</protein>
<dbReference type="Proteomes" id="UP000824469">
    <property type="component" value="Unassembled WGS sequence"/>
</dbReference>
<evidence type="ECO:0000256" key="5">
    <source>
        <dbReference type="SAM" id="MobiDB-lite"/>
    </source>
</evidence>
<evidence type="ECO:0000313" key="8">
    <source>
        <dbReference type="EMBL" id="KAH9302197.1"/>
    </source>
</evidence>
<keyword evidence="6" id="KW-0812">Transmembrane</keyword>
<evidence type="ECO:0000259" key="7">
    <source>
        <dbReference type="PROSITE" id="PS51473"/>
    </source>
</evidence>
<dbReference type="Gene3D" id="3.30.430.20">
    <property type="entry name" value="Gnk2 domain, C-X8-C-X2-C motif"/>
    <property type="match status" value="2"/>
</dbReference>